<dbReference type="EMBL" id="JAFCIX010000442">
    <property type="protein sequence ID" value="KAH6589683.1"/>
    <property type="molecule type" value="Genomic_DNA"/>
</dbReference>
<gene>
    <name evidence="2" type="ORF">BASA50_009862</name>
</gene>
<keyword evidence="1" id="KW-0732">Signal</keyword>
<evidence type="ECO:0000256" key="1">
    <source>
        <dbReference type="SAM" id="SignalP"/>
    </source>
</evidence>
<keyword evidence="3" id="KW-1185">Reference proteome</keyword>
<name>A0ABQ8F0K8_9FUNG</name>
<dbReference type="Proteomes" id="UP001648503">
    <property type="component" value="Unassembled WGS sequence"/>
</dbReference>
<organism evidence="2 3">
    <name type="scientific">Batrachochytrium salamandrivorans</name>
    <dbReference type="NCBI Taxonomy" id="1357716"/>
    <lineage>
        <taxon>Eukaryota</taxon>
        <taxon>Fungi</taxon>
        <taxon>Fungi incertae sedis</taxon>
        <taxon>Chytridiomycota</taxon>
        <taxon>Chytridiomycota incertae sedis</taxon>
        <taxon>Chytridiomycetes</taxon>
        <taxon>Rhizophydiales</taxon>
        <taxon>Rhizophydiales incertae sedis</taxon>
        <taxon>Batrachochytrium</taxon>
    </lineage>
</organism>
<evidence type="ECO:0008006" key="4">
    <source>
        <dbReference type="Google" id="ProtNLM"/>
    </source>
</evidence>
<feature type="chain" id="PRO_5047325584" description="Secreted protein" evidence="1">
    <location>
        <begin position="18"/>
        <end position="212"/>
    </location>
</feature>
<evidence type="ECO:0000313" key="2">
    <source>
        <dbReference type="EMBL" id="KAH6589683.1"/>
    </source>
</evidence>
<protein>
    <recommendedName>
        <fullName evidence="4">Secreted protein</fullName>
    </recommendedName>
</protein>
<sequence>MILPLLLLPLVSFGVVAQDPQLQQLQVVEFFTQCPYTLVSIPKLFTPAAYVCTGTSIKFKTNHAKSLTETIARLCEKAIERVTRKPCPPQAVIEDYNRHAAECRYFEEEAKNAYGTWSLACKHAKDDGGRNRSGKRIMKERSSANCLGREFIDLDKKTEDSCRSLNEKWKIIQKMEEACVRKRERKERNYGGAITRLLKKQLAINEYIKEST</sequence>
<accession>A0ABQ8F0K8</accession>
<proteinExistence type="predicted"/>
<comment type="caution">
    <text evidence="2">The sequence shown here is derived from an EMBL/GenBank/DDBJ whole genome shotgun (WGS) entry which is preliminary data.</text>
</comment>
<reference evidence="2 3" key="1">
    <citation type="submission" date="2021-02" db="EMBL/GenBank/DDBJ databases">
        <title>Variation within the Batrachochytrium salamandrivorans European outbreak.</title>
        <authorList>
            <person name="Kelly M."/>
            <person name="Pasmans F."/>
            <person name="Shea T.P."/>
            <person name="Munoz J.F."/>
            <person name="Carranza S."/>
            <person name="Cuomo C.A."/>
            <person name="Martel A."/>
        </authorList>
    </citation>
    <scope>NUCLEOTIDE SEQUENCE [LARGE SCALE GENOMIC DNA]</scope>
    <source>
        <strain evidence="2 3">AMFP18/2</strain>
    </source>
</reference>
<evidence type="ECO:0000313" key="3">
    <source>
        <dbReference type="Proteomes" id="UP001648503"/>
    </source>
</evidence>
<feature type="signal peptide" evidence="1">
    <location>
        <begin position="1"/>
        <end position="17"/>
    </location>
</feature>